<gene>
    <name evidence="1" type="primary">RNF111</name>
</gene>
<dbReference type="AlphaFoldDB" id="L0R5C6"/>
<dbReference type="OrthoDB" id="8062037at2759"/>
<protein>
    <submittedName>
        <fullName evidence="1">Alternative protein RNF111</fullName>
    </submittedName>
</protein>
<reference evidence="1" key="1">
    <citation type="submission" date="2012-10" db="EMBL/GenBank/DDBJ databases">
        <title>Direct identification of alternative open reading frame translation products in human.</title>
        <authorList>
            <person name="Vanderperre B."/>
            <person name="Lucier J.-F."/>
            <person name="Motard J."/>
            <person name="Tremblay G."/>
            <person name="Vanderperre S."/>
            <person name="Wisztorski M."/>
            <person name="Salzet M."/>
            <person name="Boisvert F.-M."/>
            <person name="Roucou X."/>
        </authorList>
    </citation>
    <scope>NUCLEOTIDE SEQUENCE</scope>
</reference>
<organism evidence="1">
    <name type="scientific">Homo sapiens</name>
    <name type="common">Human</name>
    <dbReference type="NCBI Taxonomy" id="9606"/>
    <lineage>
        <taxon>Eukaryota</taxon>
        <taxon>Metazoa</taxon>
        <taxon>Chordata</taxon>
        <taxon>Craniata</taxon>
        <taxon>Vertebrata</taxon>
        <taxon>Euteleostomi</taxon>
        <taxon>Mammalia</taxon>
        <taxon>Eutheria</taxon>
        <taxon>Euarchontoglires</taxon>
        <taxon>Primates</taxon>
        <taxon>Haplorrhini</taxon>
        <taxon>Catarrhini</taxon>
        <taxon>Hominidae</taxon>
        <taxon>Homo</taxon>
    </lineage>
</organism>
<proteinExistence type="predicted"/>
<sequence>MSLVLFLSKLENSKSADTVRHKLYCQPTVAMVIYSHFIHYQESITDLKFLISIVKIYCII</sequence>
<accession>L0R5C6</accession>
<evidence type="ECO:0000313" key="1">
    <source>
        <dbReference type="EMBL" id="CCO13804.1"/>
    </source>
</evidence>
<dbReference type="ChiTaRS" id="RNF111">
    <property type="organism name" value="human"/>
</dbReference>
<dbReference type="EMBL" id="HF548093">
    <property type="protein sequence ID" value="CCO13804.1"/>
    <property type="molecule type" value="Genomic_DNA"/>
</dbReference>
<name>L0R5C6_HUMAN</name>